<proteinExistence type="predicted"/>
<name>A0A9D4FBY1_DREPO</name>
<organism evidence="1 2">
    <name type="scientific">Dreissena polymorpha</name>
    <name type="common">Zebra mussel</name>
    <name type="synonym">Mytilus polymorpha</name>
    <dbReference type="NCBI Taxonomy" id="45954"/>
    <lineage>
        <taxon>Eukaryota</taxon>
        <taxon>Metazoa</taxon>
        <taxon>Spiralia</taxon>
        <taxon>Lophotrochozoa</taxon>
        <taxon>Mollusca</taxon>
        <taxon>Bivalvia</taxon>
        <taxon>Autobranchia</taxon>
        <taxon>Heteroconchia</taxon>
        <taxon>Euheterodonta</taxon>
        <taxon>Imparidentia</taxon>
        <taxon>Neoheterodontei</taxon>
        <taxon>Myida</taxon>
        <taxon>Dreissenoidea</taxon>
        <taxon>Dreissenidae</taxon>
        <taxon>Dreissena</taxon>
    </lineage>
</organism>
<protein>
    <submittedName>
        <fullName evidence="1">Uncharacterized protein</fullName>
    </submittedName>
</protein>
<gene>
    <name evidence="1" type="ORF">DPMN_148546</name>
</gene>
<reference evidence="1" key="2">
    <citation type="submission" date="2020-11" db="EMBL/GenBank/DDBJ databases">
        <authorList>
            <person name="McCartney M.A."/>
            <person name="Auch B."/>
            <person name="Kono T."/>
            <person name="Mallez S."/>
            <person name="Becker A."/>
            <person name="Gohl D.M."/>
            <person name="Silverstein K.A.T."/>
            <person name="Koren S."/>
            <person name="Bechman K.B."/>
            <person name="Herman A."/>
            <person name="Abrahante J.E."/>
            <person name="Garbe J."/>
        </authorList>
    </citation>
    <scope>NUCLEOTIDE SEQUENCE</scope>
    <source>
        <strain evidence="1">Duluth1</strain>
        <tissue evidence="1">Whole animal</tissue>
    </source>
</reference>
<comment type="caution">
    <text evidence="1">The sequence shown here is derived from an EMBL/GenBank/DDBJ whole genome shotgun (WGS) entry which is preliminary data.</text>
</comment>
<evidence type="ECO:0000313" key="1">
    <source>
        <dbReference type="EMBL" id="KAH3795001.1"/>
    </source>
</evidence>
<reference evidence="1" key="1">
    <citation type="journal article" date="2019" name="bioRxiv">
        <title>The Genome of the Zebra Mussel, Dreissena polymorpha: A Resource for Invasive Species Research.</title>
        <authorList>
            <person name="McCartney M.A."/>
            <person name="Auch B."/>
            <person name="Kono T."/>
            <person name="Mallez S."/>
            <person name="Zhang Y."/>
            <person name="Obille A."/>
            <person name="Becker A."/>
            <person name="Abrahante J.E."/>
            <person name="Garbe J."/>
            <person name="Badalamenti J.P."/>
            <person name="Herman A."/>
            <person name="Mangelson H."/>
            <person name="Liachko I."/>
            <person name="Sullivan S."/>
            <person name="Sone E.D."/>
            <person name="Koren S."/>
            <person name="Silverstein K.A.T."/>
            <person name="Beckman K.B."/>
            <person name="Gohl D.M."/>
        </authorList>
    </citation>
    <scope>NUCLEOTIDE SEQUENCE</scope>
    <source>
        <strain evidence="1">Duluth1</strain>
        <tissue evidence="1">Whole animal</tissue>
    </source>
</reference>
<dbReference type="AlphaFoldDB" id="A0A9D4FBY1"/>
<sequence length="346" mass="39076">MAYSRVLLVIIFFSIGIFAYAKDIISFLSALESTNFTNIEGPELEAFNLGKEIFNSTLSDAVESAKNETLGKLDTVQAIINELQHTVIDMSFRDQLQLALVKTESFDQSTKNRIRDAKNAITATSAEHTLYFKIILDNLGGYLDKLYEIIPNVTQSSMPYENTTLDMISEKTMCHLTKMQNFSAYIHTLVLCGISFETMLKTTENINVSLAVEKTFWTAELKQFRAAVAVQVDACIHRFQNMYLDDIQQKYVTLDSILSRLASRYSDKFFFAVELRTGTEIFVSNTTTQAFKCVVNADGSCTITCYIYHVIGSNCDEMIAFKITGTDYTYKMTDGKFIATLFLPHT</sequence>
<accession>A0A9D4FBY1</accession>
<dbReference type="Proteomes" id="UP000828390">
    <property type="component" value="Unassembled WGS sequence"/>
</dbReference>
<keyword evidence="2" id="KW-1185">Reference proteome</keyword>
<dbReference type="EMBL" id="JAIWYP010000007">
    <property type="protein sequence ID" value="KAH3795001.1"/>
    <property type="molecule type" value="Genomic_DNA"/>
</dbReference>
<evidence type="ECO:0000313" key="2">
    <source>
        <dbReference type="Proteomes" id="UP000828390"/>
    </source>
</evidence>